<accession>A0A9W6UNC0</accession>
<dbReference type="SUPFAM" id="SSF56024">
    <property type="entry name" value="Phospholipase D/nuclease"/>
    <property type="match status" value="1"/>
</dbReference>
<feature type="region of interest" description="Disordered" evidence="1">
    <location>
        <begin position="1"/>
        <end position="29"/>
    </location>
</feature>
<feature type="domain" description="HTH luxR-type" evidence="2">
    <location>
        <begin position="270"/>
        <end position="327"/>
    </location>
</feature>
<dbReference type="OrthoDB" id="4035590at2"/>
<dbReference type="GO" id="GO:0006355">
    <property type="term" value="P:regulation of DNA-templated transcription"/>
    <property type="evidence" value="ECO:0007669"/>
    <property type="project" value="InterPro"/>
</dbReference>
<dbReference type="Proteomes" id="UP001165143">
    <property type="component" value="Unassembled WGS sequence"/>
</dbReference>
<dbReference type="InterPro" id="IPR016032">
    <property type="entry name" value="Sig_transdc_resp-reg_C-effctor"/>
</dbReference>
<dbReference type="InterPro" id="IPR036388">
    <property type="entry name" value="WH-like_DNA-bd_sf"/>
</dbReference>
<evidence type="ECO:0000259" key="2">
    <source>
        <dbReference type="SMART" id="SM00421"/>
    </source>
</evidence>
<dbReference type="Gene3D" id="1.10.10.10">
    <property type="entry name" value="Winged helix-like DNA-binding domain superfamily/Winged helix DNA-binding domain"/>
    <property type="match status" value="1"/>
</dbReference>
<reference evidence="3" key="1">
    <citation type="submission" date="2023-02" db="EMBL/GenBank/DDBJ databases">
        <title>Kitasatospora phosalacinea NBRC 14362.</title>
        <authorList>
            <person name="Ichikawa N."/>
            <person name="Sato H."/>
            <person name="Tonouchi N."/>
        </authorList>
    </citation>
    <scope>NUCLEOTIDE SEQUENCE</scope>
    <source>
        <strain evidence="3">NBRC 14362</strain>
    </source>
</reference>
<protein>
    <recommendedName>
        <fullName evidence="2">HTH luxR-type domain-containing protein</fullName>
    </recommendedName>
</protein>
<evidence type="ECO:0000313" key="3">
    <source>
        <dbReference type="EMBL" id="GLW53385.1"/>
    </source>
</evidence>
<name>A0A9W6UNC0_9ACTN</name>
<evidence type="ECO:0000256" key="1">
    <source>
        <dbReference type="SAM" id="MobiDB-lite"/>
    </source>
</evidence>
<dbReference type="RefSeq" id="WP_033250375.1">
    <property type="nucleotide sequence ID" value="NZ_BSRX01000006.1"/>
</dbReference>
<gene>
    <name evidence="3" type="ORF">Kpho01_13960</name>
</gene>
<dbReference type="PANTHER" id="PTHR34293:SF1">
    <property type="entry name" value="HTH-TYPE TRANSCRIPTIONAL REGULATOR TRMBL2"/>
    <property type="match status" value="1"/>
</dbReference>
<dbReference type="SUPFAM" id="SSF46894">
    <property type="entry name" value="C-terminal effector domain of the bipartite response regulators"/>
    <property type="match status" value="1"/>
</dbReference>
<proteinExistence type="predicted"/>
<dbReference type="InterPro" id="IPR051797">
    <property type="entry name" value="TrmB-like"/>
</dbReference>
<dbReference type="PANTHER" id="PTHR34293">
    <property type="entry name" value="HTH-TYPE TRANSCRIPTIONAL REGULATOR TRMBL2"/>
    <property type="match status" value="1"/>
</dbReference>
<dbReference type="InterPro" id="IPR000792">
    <property type="entry name" value="Tscrpt_reg_LuxR_C"/>
</dbReference>
<sequence>MPDAPPPAAPPPRPAARPDSGPSYAVPPGPAEKELYLSVLRSGRVSLRELMEQDAAAATRLLELGLLSQYAYQEWVVAVNPRIATAKLAAALRAGAGDLLARAETAGAGLDDLTDSYEATRQHTRIAHVFGQAQIQQRLLAIESDHWDEVLAAQPGPRAPEFMVENPRVRAALARGAVTDILYQPVARRAPHTAAYAAAATDWGMRLRVLDEPFARMMIFDRRIAVIATVDDNRSGAAFIGDRAVVDHLVRLFQRDWERAVRVPWFDEVGRELPEALRRVGELLAQGLTQRAVASRLGLSERTVAGHIARLRERYDAETLFQLGWLMRDGGRHG</sequence>
<dbReference type="Pfam" id="PF00196">
    <property type="entry name" value="GerE"/>
    <property type="match status" value="1"/>
</dbReference>
<dbReference type="EMBL" id="BSRX01000006">
    <property type="protein sequence ID" value="GLW53385.1"/>
    <property type="molecule type" value="Genomic_DNA"/>
</dbReference>
<dbReference type="GO" id="GO:0003677">
    <property type="term" value="F:DNA binding"/>
    <property type="evidence" value="ECO:0007669"/>
    <property type="project" value="InterPro"/>
</dbReference>
<dbReference type="SMART" id="SM00421">
    <property type="entry name" value="HTH_LUXR"/>
    <property type="match status" value="1"/>
</dbReference>
<dbReference type="AlphaFoldDB" id="A0A9W6UNC0"/>
<evidence type="ECO:0000313" key="4">
    <source>
        <dbReference type="Proteomes" id="UP001165143"/>
    </source>
</evidence>
<feature type="compositionally biased region" description="Pro residues" evidence="1">
    <location>
        <begin position="1"/>
        <end position="15"/>
    </location>
</feature>
<organism evidence="3 4">
    <name type="scientific">Kitasatospora phosalacinea</name>
    <dbReference type="NCBI Taxonomy" id="2065"/>
    <lineage>
        <taxon>Bacteria</taxon>
        <taxon>Bacillati</taxon>
        <taxon>Actinomycetota</taxon>
        <taxon>Actinomycetes</taxon>
        <taxon>Kitasatosporales</taxon>
        <taxon>Streptomycetaceae</taxon>
        <taxon>Kitasatospora</taxon>
    </lineage>
</organism>
<comment type="caution">
    <text evidence="3">The sequence shown here is derived from an EMBL/GenBank/DDBJ whole genome shotgun (WGS) entry which is preliminary data.</text>
</comment>